<evidence type="ECO:0000313" key="2">
    <source>
        <dbReference type="Proteomes" id="UP000694867"/>
    </source>
</evidence>
<dbReference type="Proteomes" id="UP000694867">
    <property type="component" value="Unplaced"/>
</dbReference>
<feature type="compositionally biased region" description="Polar residues" evidence="1">
    <location>
        <begin position="100"/>
        <end position="109"/>
    </location>
</feature>
<dbReference type="RefSeq" id="XP_018494638.1">
    <property type="nucleotide sequence ID" value="XM_018639122.1"/>
</dbReference>
<reference evidence="3" key="1">
    <citation type="submission" date="2025-08" db="UniProtKB">
        <authorList>
            <consortium name="RefSeq"/>
        </authorList>
    </citation>
    <scope>IDENTIFICATION</scope>
</reference>
<evidence type="ECO:0000256" key="1">
    <source>
        <dbReference type="SAM" id="MobiDB-lite"/>
    </source>
</evidence>
<feature type="region of interest" description="Disordered" evidence="1">
    <location>
        <begin position="58"/>
        <end position="129"/>
    </location>
</feature>
<dbReference type="GeneID" id="108864127"/>
<proteinExistence type="predicted"/>
<dbReference type="AlphaFoldDB" id="A0AAJ7L3M6"/>
<protein>
    <submittedName>
        <fullName evidence="3">Uncharacterized protein LOC108864127</fullName>
    </submittedName>
</protein>
<accession>A0AAJ7L3M6</accession>
<gene>
    <name evidence="3" type="primary">LOC108864127</name>
</gene>
<name>A0AAJ7L3M6_9ACAR</name>
<sequence>MKLCYDFDPAMSEERVIERCRRTLRSEEAYALLSVRPKTINELRAHLSWIDKTIPHLNERKSSQTDPAINRVGRYDRSEERSRSPSRERPISRPSSIDRQSQLQHQAGPSGQAAHYRHRSRSPAPAASAAYRAPFQRKVNRGFPVQQRHDQAAFNPKNHIQGYTEDLEQFDENGRYTGNRRLPDGRVLCNFCNNIGHTYKYCRRRLGEKDRTLADWASANSSGR</sequence>
<evidence type="ECO:0000313" key="3">
    <source>
        <dbReference type="RefSeq" id="XP_018494638.1"/>
    </source>
</evidence>
<feature type="compositionally biased region" description="Basic and acidic residues" evidence="1">
    <location>
        <begin position="73"/>
        <end position="91"/>
    </location>
</feature>
<organism evidence="2 3">
    <name type="scientific">Galendromus occidentalis</name>
    <name type="common">western predatory mite</name>
    <dbReference type="NCBI Taxonomy" id="34638"/>
    <lineage>
        <taxon>Eukaryota</taxon>
        <taxon>Metazoa</taxon>
        <taxon>Ecdysozoa</taxon>
        <taxon>Arthropoda</taxon>
        <taxon>Chelicerata</taxon>
        <taxon>Arachnida</taxon>
        <taxon>Acari</taxon>
        <taxon>Parasitiformes</taxon>
        <taxon>Mesostigmata</taxon>
        <taxon>Gamasina</taxon>
        <taxon>Phytoseioidea</taxon>
        <taxon>Phytoseiidae</taxon>
        <taxon>Typhlodrominae</taxon>
        <taxon>Galendromus</taxon>
    </lineage>
</organism>
<dbReference type="KEGG" id="goe:108864127"/>
<keyword evidence="2" id="KW-1185">Reference proteome</keyword>